<protein>
    <submittedName>
        <fullName evidence="2">Uncharacterized protein</fullName>
    </submittedName>
</protein>
<accession>A0A068QVR4</accession>
<feature type="compositionally biased region" description="Low complexity" evidence="1">
    <location>
        <begin position="25"/>
        <end position="37"/>
    </location>
</feature>
<dbReference type="EMBL" id="FO704550">
    <property type="protein sequence ID" value="CDG19058.1"/>
    <property type="molecule type" value="Genomic_DNA"/>
</dbReference>
<dbReference type="KEGG" id="xdo:XDD1_3368"/>
<organism evidence="2 3">
    <name type="scientific">Xenorhabdus doucetiae</name>
    <dbReference type="NCBI Taxonomy" id="351671"/>
    <lineage>
        <taxon>Bacteria</taxon>
        <taxon>Pseudomonadati</taxon>
        <taxon>Pseudomonadota</taxon>
        <taxon>Gammaproteobacteria</taxon>
        <taxon>Enterobacterales</taxon>
        <taxon>Morganellaceae</taxon>
        <taxon>Xenorhabdus</taxon>
    </lineage>
</organism>
<sequence length="49" mass="5962">MLHFNCVTAHKIKFDFYNKNKKEQNNNPPRNSNNNVNHTKYDNLSKRRQ</sequence>
<proteinExistence type="predicted"/>
<evidence type="ECO:0000313" key="2">
    <source>
        <dbReference type="EMBL" id="CDG19058.1"/>
    </source>
</evidence>
<dbReference type="Proteomes" id="UP000032721">
    <property type="component" value="Chromosome"/>
</dbReference>
<dbReference type="AlphaFoldDB" id="A0A068QVR4"/>
<reference evidence="2 3" key="1">
    <citation type="submission" date="2013-07" db="EMBL/GenBank/DDBJ databases">
        <authorList>
            <person name="Genoscope - CEA"/>
        </authorList>
    </citation>
    <scope>NUCLEOTIDE SEQUENCE [LARGE SCALE GENOMIC DNA]</scope>
    <source>
        <strain evidence="3">FRM16 / DSM 17909</strain>
    </source>
</reference>
<name>A0A068QVR4_9GAMM</name>
<evidence type="ECO:0000313" key="3">
    <source>
        <dbReference type="Proteomes" id="UP000032721"/>
    </source>
</evidence>
<evidence type="ECO:0000256" key="1">
    <source>
        <dbReference type="SAM" id="MobiDB-lite"/>
    </source>
</evidence>
<dbReference type="HOGENOM" id="CLU_3142358_0_0_6"/>
<dbReference type="STRING" id="351671.XDD1_3368"/>
<feature type="compositionally biased region" description="Basic and acidic residues" evidence="1">
    <location>
        <begin position="39"/>
        <end position="49"/>
    </location>
</feature>
<gene>
    <name evidence="2" type="ORF">XDD1_3368</name>
</gene>
<feature type="region of interest" description="Disordered" evidence="1">
    <location>
        <begin position="18"/>
        <end position="49"/>
    </location>
</feature>